<reference evidence="1" key="1">
    <citation type="submission" date="2020-04" db="EMBL/GenBank/DDBJ databases">
        <title>A chromosome-scale assembly and high-density genetic map of the yellow drum (Nibea albiflora) genome.</title>
        <authorList>
            <person name="Xu D."/>
            <person name="Zhang W."/>
            <person name="Chen R."/>
            <person name="Tan P."/>
            <person name="Wang L."/>
            <person name="Song H."/>
            <person name="Tian L."/>
            <person name="Zhu Q."/>
            <person name="Wang B."/>
        </authorList>
    </citation>
    <scope>NUCLEOTIDE SEQUENCE</scope>
    <source>
        <strain evidence="1">ZJHYS-2018</strain>
    </source>
</reference>
<evidence type="ECO:0000313" key="1">
    <source>
        <dbReference type="EMBL" id="KAG8013923.1"/>
    </source>
</evidence>
<sequence length="1081" mass="120047">MSNFTLLRKERNSIMSYYEHIVFDYDYNDTGSGSGSGDLGVELEEPCEVEHIMTTDLQHVFLPVVYALIFTLGITGNGLVVIVLGCQRRSKCSLTDRYRLHLSAADLLFVLALPFWAVDAAMADWRFGAVTCVGVHAIYTVNLYGSVLILAFISLDRYLAVVRATDTNTGGLRQLLAHRLVYVGAWLPAALLAVPDLIFARTQEGGEGATLCQRFYPADNAPLWVAVFHLQLVLVGLVIPGLVLLVCYCVIVTRLTRGPLGGQRQKRRAVRTTIALVLCFFVCWLPYGAGISVDAMLRLEVLPRSCRLEAILGLWLAVAEPMAFAHCCLNPLLYAFLGAGFKSSARRALTLSRASSLKILPRRRPGASTTTEFQTGDGEVKYVREAEELIRPERNTLLVSFTDLEGFNQELATTIQEEYYRVYPFLCRAVRNFARDHGNVPLNKEFYVALEDLPTRHKIRELSSMRIGTLVRISGQVVRTHPVHPELVSGTFLCMDCQAVIKDVPQQFKYSPPTICRNPVRIQETQAELPRGSIPRSLEIVLRAEAVETAQAGDRCDFTGTLIVVPDVSQLRTPGVRAETSTRVAGGAQGFESEGLRGLKALGVRELSYRLAFLACNVAATNPRFGGKEVREEEQTAESIKSQMTEKEWEKVFEMSQDKNLYHNLCTSLFPTIHGNDEVKRGILLMLFGGVPKTTMEGTSLRGDINVCVVGDPSTAKSQFLKHVEEFSPRAVYTSGKASSAAGLTAAVVRDEESHEFVIEAGALMLADNGVCCIDEFDKMDLKDQVAIHEAMEQQTISITKAGVKATLNARTSILAAANPVGGRYDRSKSLKQNVNLTAPIMSRFDLFFILVDDCNEISSESEEFIVEQYKRLRQRDSSGGVSKSAWRITVQPKHVKEAFRLLNKSIIRVETPDINLEQEEEMEEEEQQEEDVPNGVNGINGHVNGINGHVNGVNGHVNGVNGHAEPESQSKPSLRLSFTEYRRISNLLVLHLRKAEEAEEEEELKKSAVVNWYLKEIESEIDSELELVNKKGLIEKVLHRLVHYDHILIELSQAGLKGSESASTDKEVVLVVNPNYNLED</sequence>
<comment type="caution">
    <text evidence="1">The sequence shown here is derived from an EMBL/GenBank/DDBJ whole genome shotgun (WGS) entry which is preliminary data.</text>
</comment>
<accession>A0ACB7FIS6</accession>
<dbReference type="Proteomes" id="UP000805704">
    <property type="component" value="Chromosome 10"/>
</dbReference>
<name>A0ACB7FIS6_NIBAL</name>
<gene>
    <name evidence="1" type="primary">ZMCM6-B</name>
    <name evidence="1" type="ORF">GBF38_016160</name>
</gene>
<proteinExistence type="predicted"/>
<evidence type="ECO:0000313" key="2">
    <source>
        <dbReference type="Proteomes" id="UP000805704"/>
    </source>
</evidence>
<keyword evidence="2" id="KW-1185">Reference proteome</keyword>
<organism evidence="1 2">
    <name type="scientific">Nibea albiflora</name>
    <name type="common">Yellow drum</name>
    <name type="synonym">Corvina albiflora</name>
    <dbReference type="NCBI Taxonomy" id="240163"/>
    <lineage>
        <taxon>Eukaryota</taxon>
        <taxon>Metazoa</taxon>
        <taxon>Chordata</taxon>
        <taxon>Craniata</taxon>
        <taxon>Vertebrata</taxon>
        <taxon>Euteleostomi</taxon>
        <taxon>Actinopterygii</taxon>
        <taxon>Neopterygii</taxon>
        <taxon>Teleostei</taxon>
        <taxon>Neoteleostei</taxon>
        <taxon>Acanthomorphata</taxon>
        <taxon>Eupercaria</taxon>
        <taxon>Sciaenidae</taxon>
        <taxon>Nibea</taxon>
    </lineage>
</organism>
<dbReference type="EMBL" id="CM024798">
    <property type="protein sequence ID" value="KAG8013923.1"/>
    <property type="molecule type" value="Genomic_DNA"/>
</dbReference>
<protein>
    <submittedName>
        <fullName evidence="1">Zygotic DNA replication licensing factor mcm6-B</fullName>
    </submittedName>
</protein>